<dbReference type="Proteomes" id="UP000054845">
    <property type="component" value="Unassembled WGS sequence"/>
</dbReference>
<sequence length="92" mass="10312">MLRLVLAAPSQECEAEGLQQVDVVETDCPKMHKAPMTAVSEPQKRIRRSGSLTLLTSSLCLHHSSVSRLENHLLFIYFRSAVPLLTTPYHLI</sequence>
<protein>
    <submittedName>
        <fullName evidence="1">Uncharacterized protein</fullName>
    </submittedName>
</protein>
<proteinExistence type="predicted"/>
<evidence type="ECO:0000313" key="1">
    <source>
        <dbReference type="EMBL" id="CEH19507.1"/>
    </source>
</evidence>
<dbReference type="AlphaFoldDB" id="A0A0P1BTB7"/>
<accession>A0A0P1BTB7</accession>
<dbReference type="EMBL" id="CCYA01000389">
    <property type="protein sequence ID" value="CEH19507.1"/>
    <property type="molecule type" value="Genomic_DNA"/>
</dbReference>
<evidence type="ECO:0000313" key="2">
    <source>
        <dbReference type="Proteomes" id="UP000054845"/>
    </source>
</evidence>
<name>A0A0P1BTB7_9BASI</name>
<keyword evidence="2" id="KW-1185">Reference proteome</keyword>
<organism evidence="1 2">
    <name type="scientific">Ceraceosorus bombacis</name>
    <dbReference type="NCBI Taxonomy" id="401625"/>
    <lineage>
        <taxon>Eukaryota</taxon>
        <taxon>Fungi</taxon>
        <taxon>Dikarya</taxon>
        <taxon>Basidiomycota</taxon>
        <taxon>Ustilaginomycotina</taxon>
        <taxon>Exobasidiomycetes</taxon>
        <taxon>Ceraceosorales</taxon>
        <taxon>Ceraceosoraceae</taxon>
        <taxon>Ceraceosorus</taxon>
    </lineage>
</organism>
<reference evidence="1 2" key="1">
    <citation type="submission" date="2014-09" db="EMBL/GenBank/DDBJ databases">
        <authorList>
            <person name="Magalhaes I.L.F."/>
            <person name="Oliveira U."/>
            <person name="Santos F.R."/>
            <person name="Vidigal T.H.D.A."/>
            <person name="Brescovit A.D."/>
            <person name="Santos A.J."/>
        </authorList>
    </citation>
    <scope>NUCLEOTIDE SEQUENCE [LARGE SCALE GENOMIC DNA]</scope>
</reference>